<name>A0AAN9EUU4_CLITE</name>
<dbReference type="EMBL" id="JAYKXN010000008">
    <property type="protein sequence ID" value="KAK7264182.1"/>
    <property type="molecule type" value="Genomic_DNA"/>
</dbReference>
<dbReference type="Proteomes" id="UP001359559">
    <property type="component" value="Unassembled WGS sequence"/>
</dbReference>
<accession>A0AAN9EUU4</accession>
<comment type="caution">
    <text evidence="1">The sequence shown here is derived from an EMBL/GenBank/DDBJ whole genome shotgun (WGS) entry which is preliminary data.</text>
</comment>
<proteinExistence type="predicted"/>
<evidence type="ECO:0000313" key="2">
    <source>
        <dbReference type="Proteomes" id="UP001359559"/>
    </source>
</evidence>
<evidence type="ECO:0000313" key="1">
    <source>
        <dbReference type="EMBL" id="KAK7264182.1"/>
    </source>
</evidence>
<organism evidence="1 2">
    <name type="scientific">Clitoria ternatea</name>
    <name type="common">Butterfly pea</name>
    <dbReference type="NCBI Taxonomy" id="43366"/>
    <lineage>
        <taxon>Eukaryota</taxon>
        <taxon>Viridiplantae</taxon>
        <taxon>Streptophyta</taxon>
        <taxon>Embryophyta</taxon>
        <taxon>Tracheophyta</taxon>
        <taxon>Spermatophyta</taxon>
        <taxon>Magnoliopsida</taxon>
        <taxon>eudicotyledons</taxon>
        <taxon>Gunneridae</taxon>
        <taxon>Pentapetalae</taxon>
        <taxon>rosids</taxon>
        <taxon>fabids</taxon>
        <taxon>Fabales</taxon>
        <taxon>Fabaceae</taxon>
        <taxon>Papilionoideae</taxon>
        <taxon>50 kb inversion clade</taxon>
        <taxon>NPAAA clade</taxon>
        <taxon>indigoferoid/millettioid clade</taxon>
        <taxon>Phaseoleae</taxon>
        <taxon>Clitoria</taxon>
    </lineage>
</organism>
<keyword evidence="2" id="KW-1185">Reference proteome</keyword>
<protein>
    <submittedName>
        <fullName evidence="1">Uncharacterized protein</fullName>
    </submittedName>
</protein>
<sequence length="72" mass="8298">MNSAVSCLRPSVLTSRIRLEQATMSLLDLPHVLWGLSTLFGSRWPPTELRSSEFNQNNRTQHYLNNQKLKTL</sequence>
<reference evidence="1 2" key="1">
    <citation type="submission" date="2024-01" db="EMBL/GenBank/DDBJ databases">
        <title>The genomes of 5 underutilized Papilionoideae crops provide insights into root nodulation and disease resistance.</title>
        <authorList>
            <person name="Yuan L."/>
        </authorList>
    </citation>
    <scope>NUCLEOTIDE SEQUENCE [LARGE SCALE GENOMIC DNA]</scope>
    <source>
        <strain evidence="1">LY-2023</strain>
        <tissue evidence="1">Leaf</tissue>
    </source>
</reference>
<gene>
    <name evidence="1" type="ORF">RJT34_31787</name>
</gene>
<dbReference type="AlphaFoldDB" id="A0AAN9EUU4"/>